<gene>
    <name evidence="1" type="ORF">GKQ77_01545</name>
</gene>
<comment type="caution">
    <text evidence="1">The sequence shown here is derived from an EMBL/GenBank/DDBJ whole genome shotgun (WGS) entry which is preliminary data.</text>
</comment>
<sequence>MIVRQDVNQIATWLAYAQRAPEQAQREWSDTGVALLPLGSRFEVARLPERLVLAAVCTTAPQAVAVLLGRALNGPVIYDNLAMGGTYYALMRPRAERAWTHQAVAPCLGAGSYLGVPRIGRTEPPGTYWVVPPRFEGDLCEPETVEALISFGLGVHQEAQR</sequence>
<evidence type="ECO:0008006" key="3">
    <source>
        <dbReference type="Google" id="ProtNLM"/>
    </source>
</evidence>
<evidence type="ECO:0000313" key="2">
    <source>
        <dbReference type="Proteomes" id="UP001197114"/>
    </source>
</evidence>
<keyword evidence="2" id="KW-1185">Reference proteome</keyword>
<organism evidence="1 2">
    <name type="scientific">Streptomyces anatolicus</name>
    <dbReference type="NCBI Taxonomy" id="2675858"/>
    <lineage>
        <taxon>Bacteria</taxon>
        <taxon>Bacillati</taxon>
        <taxon>Actinomycetota</taxon>
        <taxon>Actinomycetes</taxon>
        <taxon>Kitasatosporales</taxon>
        <taxon>Streptomycetaceae</taxon>
        <taxon>Streptomyces</taxon>
    </lineage>
</organism>
<evidence type="ECO:0000313" key="1">
    <source>
        <dbReference type="EMBL" id="MBW5420254.1"/>
    </source>
</evidence>
<accession>A0ABS6YFS2</accession>
<dbReference type="EMBL" id="WMBF01000006">
    <property type="protein sequence ID" value="MBW5420254.1"/>
    <property type="molecule type" value="Genomic_DNA"/>
</dbReference>
<protein>
    <recommendedName>
        <fullName evidence="3">GAF domain-containing protein</fullName>
    </recommendedName>
</protein>
<dbReference type="Proteomes" id="UP001197114">
    <property type="component" value="Unassembled WGS sequence"/>
</dbReference>
<reference evidence="1 2" key="1">
    <citation type="submission" date="2019-11" db="EMBL/GenBank/DDBJ databases">
        <authorList>
            <person name="Ay H."/>
        </authorList>
    </citation>
    <scope>NUCLEOTIDE SEQUENCE [LARGE SCALE GENOMIC DNA]</scope>
    <source>
        <strain evidence="1 2">BG9H</strain>
    </source>
</reference>
<proteinExistence type="predicted"/>
<name>A0ABS6YFS2_9ACTN</name>
<dbReference type="RefSeq" id="WP_219686759.1">
    <property type="nucleotide sequence ID" value="NZ_WMBF01000006.1"/>
</dbReference>